<dbReference type="PROSITE" id="PS00028">
    <property type="entry name" value="ZINC_FINGER_C2H2_1"/>
    <property type="match status" value="5"/>
</dbReference>
<sequence>MICGRPFKYTNSLRKHMKQHFGFALKKRKKQPPIREQNPPPMTDQIYCLNSQLTRHPCGYCGRSFSRPSSLAVHVRIHTGERPFSCDVCPAKFVTKSALVEHRTVHSGRDESLKCPFCDSTFTRKSSLSRHKTSIHGIGLRRIRPSLTCRFCGRNFNVRQNLARHEKTHQKTNSENWLHFPTEGINLQESDQFENGGQSVVYPSCFYRLTNRKGQKGVFPYNCQFCGKGFARASNWRRHVSTFPRKQYECGTCHLFFARAGALRNHEQRDHVY</sequence>
<keyword evidence="5" id="KW-0862">Zinc</keyword>
<dbReference type="SUPFAM" id="SSF57667">
    <property type="entry name" value="beta-beta-alpha zinc fingers"/>
    <property type="match status" value="3"/>
</dbReference>
<dbReference type="PANTHER" id="PTHR24394:SF29">
    <property type="entry name" value="MYONEURIN"/>
    <property type="match status" value="1"/>
</dbReference>
<gene>
    <name evidence="10" type="primary">LOC115230187</name>
</gene>
<evidence type="ECO:0000256" key="4">
    <source>
        <dbReference type="ARBA" id="ARBA00022771"/>
    </source>
</evidence>
<evidence type="ECO:0000313" key="9">
    <source>
        <dbReference type="Proteomes" id="UP000515154"/>
    </source>
</evidence>
<dbReference type="FunFam" id="3.30.160.60:FF:001968">
    <property type="entry name" value="chorion transcription factor Cf2 isoform X3"/>
    <property type="match status" value="1"/>
</dbReference>
<dbReference type="InterPro" id="IPR036236">
    <property type="entry name" value="Znf_C2H2_sf"/>
</dbReference>
<evidence type="ECO:0000256" key="1">
    <source>
        <dbReference type="ARBA" id="ARBA00004123"/>
    </source>
</evidence>
<keyword evidence="4 7" id="KW-0863">Zinc-finger</keyword>
<dbReference type="InterPro" id="IPR013087">
    <property type="entry name" value="Znf_C2H2_type"/>
</dbReference>
<keyword evidence="2" id="KW-0479">Metal-binding</keyword>
<dbReference type="PROSITE" id="PS50157">
    <property type="entry name" value="ZINC_FINGER_C2H2_2"/>
    <property type="match status" value="6"/>
</dbReference>
<feature type="domain" description="C2H2-type" evidence="8">
    <location>
        <begin position="221"/>
        <end position="239"/>
    </location>
</feature>
<dbReference type="GO" id="GO:0000981">
    <property type="term" value="F:DNA-binding transcription factor activity, RNA polymerase II-specific"/>
    <property type="evidence" value="ECO:0007669"/>
    <property type="project" value="TreeGrafter"/>
</dbReference>
<dbReference type="KEGG" id="osn:115230187"/>
<dbReference type="GO" id="GO:0005634">
    <property type="term" value="C:nucleus"/>
    <property type="evidence" value="ECO:0007669"/>
    <property type="project" value="UniProtKB-SubCell"/>
</dbReference>
<proteinExistence type="predicted"/>
<evidence type="ECO:0000256" key="3">
    <source>
        <dbReference type="ARBA" id="ARBA00022737"/>
    </source>
</evidence>
<dbReference type="RefSeq" id="XP_029656257.1">
    <property type="nucleotide sequence ID" value="XM_029800397.1"/>
</dbReference>
<evidence type="ECO:0000256" key="6">
    <source>
        <dbReference type="ARBA" id="ARBA00023242"/>
    </source>
</evidence>
<accession>A0A6P7U3Z7</accession>
<dbReference type="Pfam" id="PF00096">
    <property type="entry name" value="zf-C2H2"/>
    <property type="match status" value="7"/>
</dbReference>
<dbReference type="Gene3D" id="3.30.160.60">
    <property type="entry name" value="Classic Zinc Finger"/>
    <property type="match status" value="5"/>
</dbReference>
<name>A0A6P7U3Z7_9MOLL</name>
<protein>
    <submittedName>
        <fullName evidence="10">Zinc finger protein 648-like</fullName>
    </submittedName>
</protein>
<evidence type="ECO:0000259" key="8">
    <source>
        <dbReference type="PROSITE" id="PS50157"/>
    </source>
</evidence>
<feature type="domain" description="C2H2-type" evidence="8">
    <location>
        <begin position="113"/>
        <end position="136"/>
    </location>
</feature>
<dbReference type="FunFam" id="3.30.160.60:FF:000557">
    <property type="entry name" value="zinc finger and SCAN domain-containing protein 29"/>
    <property type="match status" value="1"/>
</dbReference>
<feature type="domain" description="C2H2-type" evidence="8">
    <location>
        <begin position="84"/>
        <end position="111"/>
    </location>
</feature>
<evidence type="ECO:0000313" key="10">
    <source>
        <dbReference type="RefSeq" id="XP_029656257.1"/>
    </source>
</evidence>
<dbReference type="AlphaFoldDB" id="A0A6P7U3Z7"/>
<feature type="domain" description="C2H2-type" evidence="8">
    <location>
        <begin position="147"/>
        <end position="174"/>
    </location>
</feature>
<dbReference type="Proteomes" id="UP000515154">
    <property type="component" value="Unplaced"/>
</dbReference>
<keyword evidence="3" id="KW-0677">Repeat</keyword>
<evidence type="ECO:0000256" key="7">
    <source>
        <dbReference type="PROSITE-ProRule" id="PRU00042"/>
    </source>
</evidence>
<dbReference type="SMART" id="SM00355">
    <property type="entry name" value="ZnF_C2H2"/>
    <property type="match status" value="7"/>
</dbReference>
<dbReference type="GO" id="GO:0008270">
    <property type="term" value="F:zinc ion binding"/>
    <property type="evidence" value="ECO:0007669"/>
    <property type="project" value="UniProtKB-KW"/>
</dbReference>
<feature type="domain" description="C2H2-type" evidence="8">
    <location>
        <begin position="248"/>
        <end position="273"/>
    </location>
</feature>
<keyword evidence="6" id="KW-0539">Nucleus</keyword>
<keyword evidence="9" id="KW-1185">Reference proteome</keyword>
<comment type="subcellular location">
    <subcellularLocation>
        <location evidence="1">Nucleus</location>
    </subcellularLocation>
</comment>
<evidence type="ECO:0000256" key="2">
    <source>
        <dbReference type="ARBA" id="ARBA00022723"/>
    </source>
</evidence>
<organism evidence="9 10">
    <name type="scientific">Octopus sinensis</name>
    <name type="common">East Asian common octopus</name>
    <dbReference type="NCBI Taxonomy" id="2607531"/>
    <lineage>
        <taxon>Eukaryota</taxon>
        <taxon>Metazoa</taxon>
        <taxon>Spiralia</taxon>
        <taxon>Lophotrochozoa</taxon>
        <taxon>Mollusca</taxon>
        <taxon>Cephalopoda</taxon>
        <taxon>Coleoidea</taxon>
        <taxon>Octopodiformes</taxon>
        <taxon>Octopoda</taxon>
        <taxon>Incirrata</taxon>
        <taxon>Octopodidae</taxon>
        <taxon>Octopus</taxon>
    </lineage>
</organism>
<feature type="domain" description="C2H2-type" evidence="8">
    <location>
        <begin position="56"/>
        <end position="83"/>
    </location>
</feature>
<evidence type="ECO:0000256" key="5">
    <source>
        <dbReference type="ARBA" id="ARBA00022833"/>
    </source>
</evidence>
<dbReference type="PANTHER" id="PTHR24394">
    <property type="entry name" value="ZINC FINGER PROTEIN"/>
    <property type="match status" value="1"/>
</dbReference>
<reference evidence="10" key="1">
    <citation type="submission" date="2025-08" db="UniProtKB">
        <authorList>
            <consortium name="RefSeq"/>
        </authorList>
    </citation>
    <scope>IDENTIFICATION</scope>
</reference>